<keyword evidence="3" id="KW-1185">Reference proteome</keyword>
<feature type="transmembrane region" description="Helical" evidence="1">
    <location>
        <begin position="269"/>
        <end position="284"/>
    </location>
</feature>
<dbReference type="EMBL" id="JBHSKD010000018">
    <property type="protein sequence ID" value="MFC5177993.1"/>
    <property type="molecule type" value="Genomic_DNA"/>
</dbReference>
<sequence length="499" mass="53660">MSMLESRAGTDDATTEWVRDPLGSDLDDRVVVRLPVVRRPRWVDQSSWPLPRSDRRLPPGWPIAAAVAGWPLWWALGVTILVFPLAAIPLAWSLHRRGRVKTPPGFLIWVLFLALVTLSVFALDVELVGTAMSSGIGRYFAFGFRLLNYLALTVMLLYLGNTTEAELPRRRVISWFCVLAVSCIVLGSLSVVMPDFTFKAPASYLLPGALQDEGGGMVQLAQVQPVLGETSPRPAAPFPFTNAWGNNLSLLLVWLVVGWGVLGSRSRRTVLLLVLTVALVPIIYSLNRGMWIGLGLAVAVAVVRLALWGRIKALLVVLAVLTVAGSVLAASPLENLISARAETGHSNEVRGSLLGTAIGAAASSPVVGFGSTRKTLGSDESIAIGPSEACPKCGARNIGSTGQLTLLLVSQGFLGVVLYLGFLFWALFSFLRDRSPLGLAGTTVVGMEIFYCLVYSALTMPLAITFLSIGLLWRNARLRRGDDVVGDGVPPEVVEVGRR</sequence>
<dbReference type="Proteomes" id="UP001596087">
    <property type="component" value="Unassembled WGS sequence"/>
</dbReference>
<keyword evidence="1" id="KW-0812">Transmembrane</keyword>
<organism evidence="2 3">
    <name type="scientific">Nocardioides taihuensis</name>
    <dbReference type="NCBI Taxonomy" id="1835606"/>
    <lineage>
        <taxon>Bacteria</taxon>
        <taxon>Bacillati</taxon>
        <taxon>Actinomycetota</taxon>
        <taxon>Actinomycetes</taxon>
        <taxon>Propionibacteriales</taxon>
        <taxon>Nocardioidaceae</taxon>
        <taxon>Nocardioides</taxon>
    </lineage>
</organism>
<feature type="transmembrane region" description="Helical" evidence="1">
    <location>
        <begin position="353"/>
        <end position="371"/>
    </location>
</feature>
<feature type="transmembrane region" description="Helical" evidence="1">
    <location>
        <begin position="448"/>
        <end position="473"/>
    </location>
</feature>
<proteinExistence type="predicted"/>
<evidence type="ECO:0000313" key="3">
    <source>
        <dbReference type="Proteomes" id="UP001596087"/>
    </source>
</evidence>
<keyword evidence="1" id="KW-1133">Transmembrane helix</keyword>
<dbReference type="RefSeq" id="WP_378591478.1">
    <property type="nucleotide sequence ID" value="NZ_JBHSKD010000018.1"/>
</dbReference>
<evidence type="ECO:0008006" key="4">
    <source>
        <dbReference type="Google" id="ProtNLM"/>
    </source>
</evidence>
<protein>
    <recommendedName>
        <fullName evidence="4">O-antigen ligase domain-containing protein</fullName>
    </recommendedName>
</protein>
<feature type="transmembrane region" description="Helical" evidence="1">
    <location>
        <begin position="72"/>
        <end position="94"/>
    </location>
</feature>
<feature type="transmembrane region" description="Helical" evidence="1">
    <location>
        <begin position="290"/>
        <end position="307"/>
    </location>
</feature>
<feature type="transmembrane region" description="Helical" evidence="1">
    <location>
        <begin position="406"/>
        <end position="428"/>
    </location>
</feature>
<feature type="transmembrane region" description="Helical" evidence="1">
    <location>
        <begin position="243"/>
        <end position="262"/>
    </location>
</feature>
<comment type="caution">
    <text evidence="2">The sequence shown here is derived from an EMBL/GenBank/DDBJ whole genome shotgun (WGS) entry which is preliminary data.</text>
</comment>
<feature type="transmembrane region" description="Helical" evidence="1">
    <location>
        <begin position="106"/>
        <end position="127"/>
    </location>
</feature>
<gene>
    <name evidence="2" type="ORF">ACFPGP_15025</name>
</gene>
<reference evidence="3" key="1">
    <citation type="journal article" date="2019" name="Int. J. Syst. Evol. Microbiol.">
        <title>The Global Catalogue of Microorganisms (GCM) 10K type strain sequencing project: providing services to taxonomists for standard genome sequencing and annotation.</title>
        <authorList>
            <consortium name="The Broad Institute Genomics Platform"/>
            <consortium name="The Broad Institute Genome Sequencing Center for Infectious Disease"/>
            <person name="Wu L."/>
            <person name="Ma J."/>
        </authorList>
    </citation>
    <scope>NUCLEOTIDE SEQUENCE [LARGE SCALE GENOMIC DNA]</scope>
    <source>
        <strain evidence="3">DFY41</strain>
    </source>
</reference>
<feature type="transmembrane region" description="Helical" evidence="1">
    <location>
        <begin position="139"/>
        <end position="160"/>
    </location>
</feature>
<accession>A0ABW0BL64</accession>
<feature type="transmembrane region" description="Helical" evidence="1">
    <location>
        <begin position="172"/>
        <end position="193"/>
    </location>
</feature>
<name>A0ABW0BL64_9ACTN</name>
<feature type="transmembrane region" description="Helical" evidence="1">
    <location>
        <begin position="314"/>
        <end position="333"/>
    </location>
</feature>
<evidence type="ECO:0000256" key="1">
    <source>
        <dbReference type="SAM" id="Phobius"/>
    </source>
</evidence>
<evidence type="ECO:0000313" key="2">
    <source>
        <dbReference type="EMBL" id="MFC5177993.1"/>
    </source>
</evidence>
<keyword evidence="1" id="KW-0472">Membrane</keyword>